<protein>
    <recommendedName>
        <fullName evidence="3">DUF4297 domain-containing protein</fullName>
    </recommendedName>
</protein>
<proteinExistence type="predicted"/>
<evidence type="ECO:0000313" key="2">
    <source>
        <dbReference type="Proteomes" id="UP000524387"/>
    </source>
</evidence>
<dbReference type="AlphaFoldDB" id="A0A823IU17"/>
<dbReference type="Proteomes" id="UP000524387">
    <property type="component" value="Unassembled WGS sequence"/>
</dbReference>
<comment type="caution">
    <text evidence="1">The sequence shown here is derived from an EMBL/GenBank/DDBJ whole genome shotgun (WGS) entry which is preliminary data.</text>
</comment>
<gene>
    <name evidence="1" type="ORF">CW895_02875</name>
</gene>
<evidence type="ECO:0008006" key="3">
    <source>
        <dbReference type="Google" id="ProtNLM"/>
    </source>
</evidence>
<dbReference type="RefSeq" id="WP_070034288.1">
    <property type="nucleotide sequence ID" value="NZ_CP090057.1"/>
</dbReference>
<organism evidence="1 2">
    <name type="scientific">Listeria monocytogenes</name>
    <dbReference type="NCBI Taxonomy" id="1639"/>
    <lineage>
        <taxon>Bacteria</taxon>
        <taxon>Bacillati</taxon>
        <taxon>Bacillota</taxon>
        <taxon>Bacilli</taxon>
        <taxon>Bacillales</taxon>
        <taxon>Listeriaceae</taxon>
        <taxon>Listeria</taxon>
    </lineage>
</organism>
<dbReference type="EMBL" id="AABEKN010000001">
    <property type="protein sequence ID" value="EAG9352770.1"/>
    <property type="molecule type" value="Genomic_DNA"/>
</dbReference>
<sequence>MQKFENGGANAIKGFNFQKAAITFIAIKNLTKPGFHIFVESKDDFEVKYDGYSAYIQVKSQKLSLRKLLNSNKGKSILEKNLSNGDNNSKFKVFVKSFSEVDLKNMNKIDKGDICKPLYSYSEAQQKIITDELKNSELKDNFENKLSQSYIYISPFKDILSDAITFLLGEMAQNDIAVSNKRGHIAINELFTLIDQKSEFIVNKEADYSKKEITKNDLYEIFKLTSSLDHFDELLEATSFSFFEKKEIKVEHLKLIHNYSNEKNAAKQQLENFDVFSTPSEDLLIKEAIKSCNKIESFAKLEECTKKAIIIEILSEKE</sequence>
<accession>A0A823IU17</accession>
<evidence type="ECO:0000313" key="1">
    <source>
        <dbReference type="EMBL" id="EAG9352770.1"/>
    </source>
</evidence>
<name>A0A823IU17_LISMN</name>
<reference evidence="1 2" key="1">
    <citation type="submission" date="2019-04" db="EMBL/GenBank/DDBJ databases">
        <authorList>
            <consortium name="GenomeTrakr network: Whole genome sequencing for foodborne pathogen traceback"/>
        </authorList>
    </citation>
    <scope>NUCLEOTIDE SEQUENCE [LARGE SCALE GENOMIC DNA]</scope>
    <source>
        <strain evidence="1 2">CFSAN072502</strain>
    </source>
</reference>